<name>X1RXZ9_9ZZZZ</name>
<dbReference type="InterPro" id="IPR004843">
    <property type="entry name" value="Calcineurin-like_PHP"/>
</dbReference>
<protein>
    <recommendedName>
        <fullName evidence="1">Calcineurin-like phosphoesterase domain-containing protein</fullName>
    </recommendedName>
</protein>
<accession>X1RXZ9</accession>
<evidence type="ECO:0000259" key="1">
    <source>
        <dbReference type="Pfam" id="PF00149"/>
    </source>
</evidence>
<dbReference type="EMBL" id="BARW01006043">
    <property type="protein sequence ID" value="GAI85652.1"/>
    <property type="molecule type" value="Genomic_DNA"/>
</dbReference>
<sequence>MQYFSRKTMVIRAILCVQIIVLALGAANAQDNRPGPAYSFVYLGDIHFDKRSHHDFEWVKANKPNDIRQIENYVRITENHTPGLLRRVQTAIESSDGRITMIVQGGDLTEGLCGSRELQETQFKDVIKLIRSHIPRTTFITTKGNHDITGPGAREAFDRIMLPWLSKECKKQIDSASFFFMKGPDLFVFFDAYHNNNLDWLEKTLRQNRHRHAFVVMHPPAVPYNARSTWHLFSREKEKDVRERFLNILGANKVILLTGHLHKYVVLARRTSRGTFVQFSMNSVISSPAISVKDHLQGVNNYGSALVELEPEFQPDTKEQRQKSLEDEKPYITYFEYAKDVPVG</sequence>
<organism evidence="2">
    <name type="scientific">marine sediment metagenome</name>
    <dbReference type="NCBI Taxonomy" id="412755"/>
    <lineage>
        <taxon>unclassified sequences</taxon>
        <taxon>metagenomes</taxon>
        <taxon>ecological metagenomes</taxon>
    </lineage>
</organism>
<dbReference type="GO" id="GO:0016787">
    <property type="term" value="F:hydrolase activity"/>
    <property type="evidence" value="ECO:0007669"/>
    <property type="project" value="InterPro"/>
</dbReference>
<dbReference type="Gene3D" id="3.60.21.10">
    <property type="match status" value="1"/>
</dbReference>
<dbReference type="SUPFAM" id="SSF56300">
    <property type="entry name" value="Metallo-dependent phosphatases"/>
    <property type="match status" value="1"/>
</dbReference>
<dbReference type="PANTHER" id="PTHR43143">
    <property type="entry name" value="METALLOPHOSPHOESTERASE, CALCINEURIN SUPERFAMILY"/>
    <property type="match status" value="1"/>
</dbReference>
<dbReference type="PANTHER" id="PTHR43143:SF1">
    <property type="entry name" value="SERINE_THREONINE-PROTEIN PHOSPHATASE CPPED1"/>
    <property type="match status" value="1"/>
</dbReference>
<dbReference type="AlphaFoldDB" id="X1RXZ9"/>
<feature type="domain" description="Calcineurin-like phosphoesterase" evidence="1">
    <location>
        <begin position="40"/>
        <end position="264"/>
    </location>
</feature>
<dbReference type="Pfam" id="PF00149">
    <property type="entry name" value="Metallophos"/>
    <property type="match status" value="1"/>
</dbReference>
<proteinExistence type="predicted"/>
<dbReference type="InterPro" id="IPR029052">
    <property type="entry name" value="Metallo-depent_PP-like"/>
</dbReference>
<evidence type="ECO:0000313" key="2">
    <source>
        <dbReference type="EMBL" id="GAI85652.1"/>
    </source>
</evidence>
<gene>
    <name evidence="2" type="ORF">S12H4_12642</name>
</gene>
<comment type="caution">
    <text evidence="2">The sequence shown here is derived from an EMBL/GenBank/DDBJ whole genome shotgun (WGS) entry which is preliminary data.</text>
</comment>
<reference evidence="2" key="1">
    <citation type="journal article" date="2014" name="Front. Microbiol.">
        <title>High frequency of phylogenetically diverse reductive dehalogenase-homologous genes in deep subseafloor sedimentary metagenomes.</title>
        <authorList>
            <person name="Kawai M."/>
            <person name="Futagami T."/>
            <person name="Toyoda A."/>
            <person name="Takaki Y."/>
            <person name="Nishi S."/>
            <person name="Hori S."/>
            <person name="Arai W."/>
            <person name="Tsubouchi T."/>
            <person name="Morono Y."/>
            <person name="Uchiyama I."/>
            <person name="Ito T."/>
            <person name="Fujiyama A."/>
            <person name="Inagaki F."/>
            <person name="Takami H."/>
        </authorList>
    </citation>
    <scope>NUCLEOTIDE SEQUENCE</scope>
    <source>
        <strain evidence="2">Expedition CK06-06</strain>
    </source>
</reference>
<dbReference type="InterPro" id="IPR051918">
    <property type="entry name" value="STPP_CPPED1"/>
</dbReference>